<evidence type="ECO:0000256" key="1">
    <source>
        <dbReference type="ARBA" id="ARBA00004202"/>
    </source>
</evidence>
<gene>
    <name evidence="7" type="ORF">GCM10008179_17310</name>
</gene>
<dbReference type="Pfam" id="PF04464">
    <property type="entry name" value="Glyphos_transf"/>
    <property type="match status" value="1"/>
</dbReference>
<dbReference type="AlphaFoldDB" id="A0A9W6J2B4"/>
<dbReference type="InterPro" id="IPR043148">
    <property type="entry name" value="TagF_C"/>
</dbReference>
<accession>A0A9W6J2B4</accession>
<dbReference type="GO" id="GO:0005886">
    <property type="term" value="C:plasma membrane"/>
    <property type="evidence" value="ECO:0007669"/>
    <property type="project" value="UniProtKB-SubCell"/>
</dbReference>
<dbReference type="GO" id="GO:0019350">
    <property type="term" value="P:teichoic acid biosynthetic process"/>
    <property type="evidence" value="ECO:0007669"/>
    <property type="project" value="UniProtKB-KW"/>
</dbReference>
<name>A0A9W6J2B4_9HYPH</name>
<dbReference type="PANTHER" id="PTHR37316">
    <property type="entry name" value="TEICHOIC ACID GLYCEROL-PHOSPHATE PRIMASE"/>
    <property type="match status" value="1"/>
</dbReference>
<keyword evidence="6" id="KW-0472">Membrane</keyword>
<dbReference type="Proteomes" id="UP001143372">
    <property type="component" value="Unassembled WGS sequence"/>
</dbReference>
<keyword evidence="8" id="KW-1185">Reference proteome</keyword>
<keyword evidence="4" id="KW-0808">Transferase</keyword>
<sequence length="587" mass="68520">MTFYADRRDGERTRIWVAGTIMRLPAGWYCTRHHLHLCFDPDAAPPTAVEDDWRHYIKRINLVNGHLTFTFTSFGFTQPQSMELVVYKFRDEARSFEIPVTVSPAKKAYRVSAALHHHFSGQTVLHGEAIVDVRSCFQSPGLYSVMVRVDSGRLRGIFPYNSNFFKKPDLFSGTIDDRFALVHSFQDRATKNIRLEYFSFQQDDAEEVSRLVDPSFRTRNDEKRRWLCGEYTTTARDNGWEIFNYLRHHRAERQPAYIIDRHNHDGLEPDGTHILEYGSVEHLRACRQARALLFTHHAVYVMPNLMRRASEEDETQPVTLFLQHGVLAIKPVLRDYHKRTCGYDLFNVSSRREQDLVVRECSFSPNDVIVSGLPRWDRLSERVQQHRPAGEARRRKVLVFPTWRKRLDKLSFDDFRQSGFFEQWKAALEIMARRADAHNFEVVFCVHSIFERFASIFATKGVQQKTLREVVSGLPEYDLFVTDYSSLCFDLLYIERPTIFFMFDRDEFFLAEAPYVNLEILPGPIVENLQGFERVVEDWGVGQMETMIQKIDDVRDKFTAFGDEQNCARLINHLEARILSQSAVPSV</sequence>
<comment type="subcellular location">
    <subcellularLocation>
        <location evidence="1">Cell membrane</location>
        <topology evidence="1">Peripheral membrane protein</topology>
    </subcellularLocation>
</comment>
<evidence type="ECO:0000256" key="2">
    <source>
        <dbReference type="ARBA" id="ARBA00010488"/>
    </source>
</evidence>
<dbReference type="PANTHER" id="PTHR37316:SF3">
    <property type="entry name" value="TEICHOIC ACID GLYCEROL-PHOSPHATE TRANSFERASE"/>
    <property type="match status" value="1"/>
</dbReference>
<keyword evidence="5" id="KW-0777">Teichoic acid biosynthesis</keyword>
<dbReference type="Gene3D" id="3.40.50.11820">
    <property type="match status" value="1"/>
</dbReference>
<organism evidence="7 8">
    <name type="scientific">Hansschlegelia plantiphila</name>
    <dbReference type="NCBI Taxonomy" id="374655"/>
    <lineage>
        <taxon>Bacteria</taxon>
        <taxon>Pseudomonadati</taxon>
        <taxon>Pseudomonadota</taxon>
        <taxon>Alphaproteobacteria</taxon>
        <taxon>Hyphomicrobiales</taxon>
        <taxon>Methylopilaceae</taxon>
        <taxon>Hansschlegelia</taxon>
    </lineage>
</organism>
<evidence type="ECO:0000256" key="4">
    <source>
        <dbReference type="ARBA" id="ARBA00022679"/>
    </source>
</evidence>
<dbReference type="InterPro" id="IPR051612">
    <property type="entry name" value="Teichoic_Acid_Biosynth"/>
</dbReference>
<evidence type="ECO:0000256" key="3">
    <source>
        <dbReference type="ARBA" id="ARBA00022475"/>
    </source>
</evidence>
<evidence type="ECO:0008006" key="9">
    <source>
        <dbReference type="Google" id="ProtNLM"/>
    </source>
</evidence>
<proteinExistence type="inferred from homology"/>
<dbReference type="EMBL" id="BSFI01000007">
    <property type="protein sequence ID" value="GLK68093.1"/>
    <property type="molecule type" value="Genomic_DNA"/>
</dbReference>
<protein>
    <recommendedName>
        <fullName evidence="9">CDP-glycerol glycerophosphotransferase family protein</fullName>
    </recommendedName>
</protein>
<dbReference type="InterPro" id="IPR043149">
    <property type="entry name" value="TagF_N"/>
</dbReference>
<comment type="similarity">
    <text evidence="2">Belongs to the CDP-glycerol glycerophosphotransferase family.</text>
</comment>
<comment type="caution">
    <text evidence="7">The sequence shown here is derived from an EMBL/GenBank/DDBJ whole genome shotgun (WGS) entry which is preliminary data.</text>
</comment>
<reference evidence="7" key="1">
    <citation type="journal article" date="2014" name="Int. J. Syst. Evol. Microbiol.">
        <title>Complete genome sequence of Corynebacterium casei LMG S-19264T (=DSM 44701T), isolated from a smear-ripened cheese.</title>
        <authorList>
            <consortium name="US DOE Joint Genome Institute (JGI-PGF)"/>
            <person name="Walter F."/>
            <person name="Albersmeier A."/>
            <person name="Kalinowski J."/>
            <person name="Ruckert C."/>
        </authorList>
    </citation>
    <scope>NUCLEOTIDE SEQUENCE</scope>
    <source>
        <strain evidence="7">VKM B-2347</strain>
    </source>
</reference>
<keyword evidence="3" id="KW-1003">Cell membrane</keyword>
<dbReference type="GO" id="GO:0047355">
    <property type="term" value="F:CDP-glycerol glycerophosphotransferase activity"/>
    <property type="evidence" value="ECO:0007669"/>
    <property type="project" value="InterPro"/>
</dbReference>
<evidence type="ECO:0000313" key="7">
    <source>
        <dbReference type="EMBL" id="GLK68093.1"/>
    </source>
</evidence>
<dbReference type="Gene3D" id="3.40.50.12580">
    <property type="match status" value="1"/>
</dbReference>
<evidence type="ECO:0000256" key="6">
    <source>
        <dbReference type="ARBA" id="ARBA00023136"/>
    </source>
</evidence>
<reference evidence="7" key="2">
    <citation type="submission" date="2023-01" db="EMBL/GenBank/DDBJ databases">
        <authorList>
            <person name="Sun Q."/>
            <person name="Evtushenko L."/>
        </authorList>
    </citation>
    <scope>NUCLEOTIDE SEQUENCE</scope>
    <source>
        <strain evidence="7">VKM B-2347</strain>
    </source>
</reference>
<evidence type="ECO:0000313" key="8">
    <source>
        <dbReference type="Proteomes" id="UP001143372"/>
    </source>
</evidence>
<dbReference type="InterPro" id="IPR007554">
    <property type="entry name" value="Glycerophosphate_synth"/>
</dbReference>
<evidence type="ECO:0000256" key="5">
    <source>
        <dbReference type="ARBA" id="ARBA00022944"/>
    </source>
</evidence>